<evidence type="ECO:0008006" key="5">
    <source>
        <dbReference type="Google" id="ProtNLM"/>
    </source>
</evidence>
<evidence type="ECO:0000313" key="3">
    <source>
        <dbReference type="Proteomes" id="UP000051086"/>
    </source>
</evidence>
<dbReference type="OrthoDB" id="9806994at2"/>
<dbReference type="SUPFAM" id="SSF46955">
    <property type="entry name" value="Putative DNA-binding domain"/>
    <property type="match status" value="1"/>
</dbReference>
<name>A0A0P1FV27_9RHOB</name>
<proteinExistence type="predicted"/>
<dbReference type="Proteomes" id="UP000051086">
    <property type="component" value="Unassembled WGS sequence"/>
</dbReference>
<sequence>MMENIRVLPCGLISRNDAAKYLGFKPNTLATWNSSGKHEEYFEKKFIGGRVFYDFEKVKSFVNR</sequence>
<gene>
    <name evidence="1" type="ORF">TL5118_00577</name>
    <name evidence="2" type="ORF">TL5120_02447</name>
</gene>
<dbReference type="Proteomes" id="UP000051887">
    <property type="component" value="Unassembled WGS sequence"/>
</dbReference>
<dbReference type="RefSeq" id="WP_058243838.1">
    <property type="nucleotide sequence ID" value="NZ_CYSB01000009.1"/>
</dbReference>
<evidence type="ECO:0000313" key="2">
    <source>
        <dbReference type="EMBL" id="CUH72654.1"/>
    </source>
</evidence>
<evidence type="ECO:0000313" key="4">
    <source>
        <dbReference type="Proteomes" id="UP000051887"/>
    </source>
</evidence>
<dbReference type="EMBL" id="CYSB01000009">
    <property type="protein sequence ID" value="CUH63720.1"/>
    <property type="molecule type" value="Genomic_DNA"/>
</dbReference>
<dbReference type="AlphaFoldDB" id="A0A0P1FV27"/>
<protein>
    <recommendedName>
        <fullName evidence="5">Helix-turn-helix domain protein</fullName>
    </recommendedName>
</protein>
<organism evidence="2 4">
    <name type="scientific">Thalassovita autumnalis</name>
    <dbReference type="NCBI Taxonomy" id="2072972"/>
    <lineage>
        <taxon>Bacteria</taxon>
        <taxon>Pseudomonadati</taxon>
        <taxon>Pseudomonadota</taxon>
        <taxon>Alphaproteobacteria</taxon>
        <taxon>Rhodobacterales</taxon>
        <taxon>Roseobacteraceae</taxon>
        <taxon>Thalassovita</taxon>
    </lineage>
</organism>
<dbReference type="EMBL" id="CYSC01000034">
    <property type="protein sequence ID" value="CUH72654.1"/>
    <property type="molecule type" value="Genomic_DNA"/>
</dbReference>
<accession>A0A0P1FV27</accession>
<reference evidence="1 3" key="1">
    <citation type="submission" date="2015-09" db="EMBL/GenBank/DDBJ databases">
        <authorList>
            <person name="Rodrigo-Torres L."/>
            <person name="Arahal D.R."/>
        </authorList>
    </citation>
    <scope>NUCLEOTIDE SEQUENCE [LARGE SCALE GENOMIC DNA]</scope>
    <source>
        <strain evidence="1 3">CECT 5118</strain>
    </source>
</reference>
<evidence type="ECO:0000313" key="1">
    <source>
        <dbReference type="EMBL" id="CUH63720.1"/>
    </source>
</evidence>
<reference evidence="2 4" key="2">
    <citation type="submission" date="2015-09" db="EMBL/GenBank/DDBJ databases">
        <authorList>
            <consortium name="Swine Surveillance"/>
        </authorList>
    </citation>
    <scope>NUCLEOTIDE SEQUENCE [LARGE SCALE GENOMIC DNA]</scope>
    <source>
        <strain evidence="2 4">5120</strain>
    </source>
</reference>
<keyword evidence="3" id="KW-1185">Reference proteome</keyword>
<dbReference type="InterPro" id="IPR009061">
    <property type="entry name" value="DNA-bd_dom_put_sf"/>
</dbReference>